<keyword evidence="4 9" id="KW-0418">Kinase</keyword>
<evidence type="ECO:0000259" key="7">
    <source>
        <dbReference type="Pfam" id="PF07005"/>
    </source>
</evidence>
<evidence type="ECO:0000256" key="4">
    <source>
        <dbReference type="ARBA" id="ARBA00022777"/>
    </source>
</evidence>
<evidence type="ECO:0000256" key="5">
    <source>
        <dbReference type="ARBA" id="ARBA00022840"/>
    </source>
</evidence>
<evidence type="ECO:0000313" key="9">
    <source>
        <dbReference type="EMBL" id="AUT72335.1"/>
    </source>
</evidence>
<evidence type="ECO:0000256" key="3">
    <source>
        <dbReference type="ARBA" id="ARBA00022741"/>
    </source>
</evidence>
<evidence type="ECO:0000256" key="6">
    <source>
        <dbReference type="ARBA" id="ARBA00023277"/>
    </source>
</evidence>
<dbReference type="KEGG" id="phs:C2L64_29620"/>
<dbReference type="EMBL" id="CP026106">
    <property type="protein sequence ID" value="AUT72335.1"/>
    <property type="molecule type" value="Genomic_DNA"/>
</dbReference>
<reference evidence="9 10" key="1">
    <citation type="submission" date="2018-01" db="EMBL/GenBank/DDBJ databases">
        <title>Species boundaries and ecological features among Paraburkholderia terrae DSMZ17804T, P. hospita DSMZ17164T and P. caribensis DSMZ13236T.</title>
        <authorList>
            <person name="Pratama A.A."/>
        </authorList>
    </citation>
    <scope>NUCLEOTIDE SEQUENCE [LARGE SCALE GENOMIC DNA]</scope>
    <source>
        <strain evidence="9 10">DSM 17164</strain>
    </source>
</reference>
<dbReference type="InterPro" id="IPR010737">
    <property type="entry name" value="4-carb_acid_sugar_kinase_N"/>
</dbReference>
<dbReference type="Gene3D" id="3.40.50.10840">
    <property type="entry name" value="Putative sugar-binding, N-terminal domain"/>
    <property type="match status" value="1"/>
</dbReference>
<accession>A0AAN1JE30</accession>
<dbReference type="InterPro" id="IPR042213">
    <property type="entry name" value="NBD_C_sf"/>
</dbReference>
<comment type="similarity">
    <text evidence="1">Belongs to the four-carbon acid sugar kinase family.</text>
</comment>
<dbReference type="GO" id="GO:0005524">
    <property type="term" value="F:ATP binding"/>
    <property type="evidence" value="ECO:0007669"/>
    <property type="project" value="UniProtKB-KW"/>
</dbReference>
<keyword evidence="5" id="KW-0067">ATP-binding</keyword>
<feature type="domain" description="Four-carbon acid sugar kinase N-terminal" evidence="7">
    <location>
        <begin position="47"/>
        <end position="283"/>
    </location>
</feature>
<dbReference type="Pfam" id="PF17042">
    <property type="entry name" value="NBD_C"/>
    <property type="match status" value="1"/>
</dbReference>
<dbReference type="InterPro" id="IPR037051">
    <property type="entry name" value="4-carb_acid_sugar_kinase_N_sf"/>
</dbReference>
<keyword evidence="2" id="KW-0808">Transferase</keyword>
<proteinExistence type="inferred from homology"/>
<dbReference type="InterPro" id="IPR031475">
    <property type="entry name" value="NBD_C"/>
</dbReference>
<evidence type="ECO:0000313" key="10">
    <source>
        <dbReference type="Proteomes" id="UP000236649"/>
    </source>
</evidence>
<dbReference type="GO" id="GO:0016301">
    <property type="term" value="F:kinase activity"/>
    <property type="evidence" value="ECO:0007669"/>
    <property type="project" value="UniProtKB-KW"/>
</dbReference>
<name>A0AAN1JE30_9BURK</name>
<dbReference type="SUPFAM" id="SSF142764">
    <property type="entry name" value="YgbK-like"/>
    <property type="match status" value="1"/>
</dbReference>
<gene>
    <name evidence="9" type="ORF">C2L64_29620</name>
</gene>
<dbReference type="InterPro" id="IPR050015">
    <property type="entry name" value="OiaK"/>
</dbReference>
<dbReference type="Gene3D" id="3.40.980.20">
    <property type="entry name" value="Four-carbon acid sugar kinase, nucleotide binding domain"/>
    <property type="match status" value="1"/>
</dbReference>
<dbReference type="Pfam" id="PF07005">
    <property type="entry name" value="SBD_N"/>
    <property type="match status" value="1"/>
</dbReference>
<keyword evidence="6" id="KW-0119">Carbohydrate metabolism</keyword>
<protein>
    <submittedName>
        <fullName evidence="9">Four-carbon acid sugar kinase family protein</fullName>
    </submittedName>
</protein>
<dbReference type="Proteomes" id="UP000236649">
    <property type="component" value="Chromosome 2"/>
</dbReference>
<evidence type="ECO:0000256" key="2">
    <source>
        <dbReference type="ARBA" id="ARBA00022679"/>
    </source>
</evidence>
<feature type="domain" description="Four-carbon acid sugar kinase nucleotide binding" evidence="8">
    <location>
        <begin position="310"/>
        <end position="482"/>
    </location>
</feature>
<sequence length="492" mass="51644">MGCGHRGCAAGEARGAQSGAARGAWFLEVSTRMHDSAQTAFPAGPLLAYYGDDFTGSTDAMEAMTAAGVPTVLCLDTPTPDLLARFPEIRCVGLAGSSRGRDPAWMRDELPAAFASLAAFGAPILQYKVCSTFDSSPDVGSIGAAIDIGVNVTRARWSPMVIGAPRLKRYQMFGNLFAAVNGTGYRLDRHPTMSRHPVTPMDEADLRVHLGRQTSRRIELIDMLQLRDGSGTARADALSADDKPVVLIDVLDEETLIEAGRLVWERRGEGVFSASSSGLQYALAAYWRSRGWLPATPSLPVARPVETIAAVSGSCSPVTAAQIAWARAHGFHVERLDLRRALGSQSGGAEIERAVGAAADALRRGVSSIVHSAEGPDDPDVIGFDAIARDAGLTRQQAARNVGGALAEVMRCLLERVPLSRVVVAGGDSSGEVASTLGIDALSVAAGLAPGAPLCRAWSKSAQRDGLEIVLKGGQIGGASFFGLVKEGRDVE</sequence>
<keyword evidence="3" id="KW-0547">Nucleotide-binding</keyword>
<evidence type="ECO:0000256" key="1">
    <source>
        <dbReference type="ARBA" id="ARBA00005715"/>
    </source>
</evidence>
<dbReference type="NCBIfam" id="NF042436">
    <property type="entry name" value="OxoIsoapKin_OiaK"/>
    <property type="match status" value="1"/>
</dbReference>
<dbReference type="AlphaFoldDB" id="A0AAN1JE30"/>
<organism evidence="9 10">
    <name type="scientific">Paraburkholderia hospita</name>
    <dbReference type="NCBI Taxonomy" id="169430"/>
    <lineage>
        <taxon>Bacteria</taxon>
        <taxon>Pseudomonadati</taxon>
        <taxon>Pseudomonadota</taxon>
        <taxon>Betaproteobacteria</taxon>
        <taxon>Burkholderiales</taxon>
        <taxon>Burkholderiaceae</taxon>
        <taxon>Paraburkholderia</taxon>
    </lineage>
</organism>
<evidence type="ECO:0000259" key="8">
    <source>
        <dbReference type="Pfam" id="PF17042"/>
    </source>
</evidence>